<gene>
    <name evidence="1" type="ORF">A3A21_04000</name>
</gene>
<accession>A0A1F6BWJ7</accession>
<proteinExistence type="predicted"/>
<dbReference type="STRING" id="1798471.A3A21_04000"/>
<comment type="caution">
    <text evidence="1">The sequence shown here is derived from an EMBL/GenBank/DDBJ whole genome shotgun (WGS) entry which is preliminary data.</text>
</comment>
<organism evidence="1 2">
    <name type="scientific">Candidatus Jorgensenbacteria bacterium RIFCSPLOWO2_01_FULL_45_25b</name>
    <dbReference type="NCBI Taxonomy" id="1798471"/>
    <lineage>
        <taxon>Bacteria</taxon>
        <taxon>Candidatus Joergenseniibacteriota</taxon>
    </lineage>
</organism>
<reference evidence="1 2" key="1">
    <citation type="journal article" date="2016" name="Nat. Commun.">
        <title>Thousands of microbial genomes shed light on interconnected biogeochemical processes in an aquifer system.</title>
        <authorList>
            <person name="Anantharaman K."/>
            <person name="Brown C.T."/>
            <person name="Hug L.A."/>
            <person name="Sharon I."/>
            <person name="Castelle C.J."/>
            <person name="Probst A.J."/>
            <person name="Thomas B.C."/>
            <person name="Singh A."/>
            <person name="Wilkins M.J."/>
            <person name="Karaoz U."/>
            <person name="Brodie E.L."/>
            <person name="Williams K.H."/>
            <person name="Hubbard S.S."/>
            <person name="Banfield J.F."/>
        </authorList>
    </citation>
    <scope>NUCLEOTIDE SEQUENCE [LARGE SCALE GENOMIC DNA]</scope>
</reference>
<protein>
    <recommendedName>
        <fullName evidence="3">Zinc-binding domain-containing protein</fullName>
    </recommendedName>
</protein>
<name>A0A1F6BWJ7_9BACT</name>
<evidence type="ECO:0000313" key="2">
    <source>
        <dbReference type="Proteomes" id="UP000176996"/>
    </source>
</evidence>
<sequence>MSEEQKQCVECKKEFVINEGDREMLNLLKVPSPTLCPECRMIRRLLFRNERTWYRRKCDATGEQMLAMFSPETPLKVYKNEYWKSDAWDPLEYGREYDFSRPFFEQFGELFKSIPHPNLIQKNLVNSEYTNYSLNSKIAISA</sequence>
<evidence type="ECO:0000313" key="1">
    <source>
        <dbReference type="EMBL" id="OGG41290.1"/>
    </source>
</evidence>
<dbReference type="AlphaFoldDB" id="A0A1F6BWJ7"/>
<dbReference type="Proteomes" id="UP000176996">
    <property type="component" value="Unassembled WGS sequence"/>
</dbReference>
<dbReference type="EMBL" id="MFKK01000013">
    <property type="protein sequence ID" value="OGG41290.1"/>
    <property type="molecule type" value="Genomic_DNA"/>
</dbReference>
<evidence type="ECO:0008006" key="3">
    <source>
        <dbReference type="Google" id="ProtNLM"/>
    </source>
</evidence>